<sequence length="120" mass="12321">MQPTDNTQSIAEMAQFSSLEQMSNISTAMNTLNTNMTSFLQQSALTQGASLIGKSVSGLATDGVTAISGIVNSVTVSNGAAQLQILEDDGTTTSMALSQVTAVQNQSSDPATSKTTTPQT</sequence>
<organism evidence="4 5">
    <name type="scientific">Candidatus Desulfosporosinus infrequens</name>
    <dbReference type="NCBI Taxonomy" id="2043169"/>
    <lineage>
        <taxon>Bacteria</taxon>
        <taxon>Bacillati</taxon>
        <taxon>Bacillota</taxon>
        <taxon>Clostridia</taxon>
        <taxon>Eubacteriales</taxon>
        <taxon>Desulfitobacteriaceae</taxon>
        <taxon>Desulfosporosinus</taxon>
    </lineage>
</organism>
<evidence type="ECO:0000256" key="3">
    <source>
        <dbReference type="SAM" id="MobiDB-lite"/>
    </source>
</evidence>
<dbReference type="AlphaFoldDB" id="A0A2U3LJ38"/>
<dbReference type="Pfam" id="PF03963">
    <property type="entry name" value="FlgD"/>
    <property type="match status" value="1"/>
</dbReference>
<proteinExistence type="inferred from homology"/>
<keyword evidence="4" id="KW-0966">Cell projection</keyword>
<protein>
    <submittedName>
        <fullName evidence="4">Flagellar hook capping protein</fullName>
    </submittedName>
</protein>
<evidence type="ECO:0000313" key="5">
    <source>
        <dbReference type="Proteomes" id="UP000238916"/>
    </source>
</evidence>
<dbReference type="EMBL" id="OMOF01000494">
    <property type="protein sequence ID" value="SPF51933.1"/>
    <property type="molecule type" value="Genomic_DNA"/>
</dbReference>
<feature type="region of interest" description="Disordered" evidence="3">
    <location>
        <begin position="101"/>
        <end position="120"/>
    </location>
</feature>
<comment type="similarity">
    <text evidence="1">Belongs to the FlgD family.</text>
</comment>
<keyword evidence="2" id="KW-1005">Bacterial flagellum biogenesis</keyword>
<gene>
    <name evidence="4" type="ORF">SBF1_5430002</name>
</gene>
<evidence type="ECO:0000256" key="2">
    <source>
        <dbReference type="ARBA" id="ARBA00022795"/>
    </source>
</evidence>
<keyword evidence="4" id="KW-0969">Cilium</keyword>
<dbReference type="InterPro" id="IPR005648">
    <property type="entry name" value="FlgD"/>
</dbReference>
<reference evidence="5" key="1">
    <citation type="submission" date="2018-02" db="EMBL/GenBank/DDBJ databases">
        <authorList>
            <person name="Hausmann B."/>
        </authorList>
    </citation>
    <scope>NUCLEOTIDE SEQUENCE [LARGE SCALE GENOMIC DNA]</scope>
    <source>
        <strain evidence="5">Peat soil MAG SbF1</strain>
    </source>
</reference>
<dbReference type="Proteomes" id="UP000238916">
    <property type="component" value="Unassembled WGS sequence"/>
</dbReference>
<keyword evidence="4" id="KW-0282">Flagellum</keyword>
<name>A0A2U3LJ38_9FIRM</name>
<evidence type="ECO:0000256" key="1">
    <source>
        <dbReference type="ARBA" id="ARBA00010577"/>
    </source>
</evidence>
<dbReference type="GO" id="GO:0044781">
    <property type="term" value="P:bacterial-type flagellum organization"/>
    <property type="evidence" value="ECO:0007669"/>
    <property type="project" value="UniProtKB-KW"/>
</dbReference>
<accession>A0A2U3LJ38</accession>
<evidence type="ECO:0000313" key="4">
    <source>
        <dbReference type="EMBL" id="SPF51933.1"/>
    </source>
</evidence>